<proteinExistence type="predicted"/>
<reference evidence="2 3" key="1">
    <citation type="journal article" date="2019" name="Environ. Microbiol.">
        <title>Species interactions and distinct microbial communities in high Arctic permafrost affected cryosols are associated with the CH4 and CO2 gas fluxes.</title>
        <authorList>
            <person name="Altshuler I."/>
            <person name="Hamel J."/>
            <person name="Turney S."/>
            <person name="Magnuson E."/>
            <person name="Levesque R."/>
            <person name="Greer C."/>
            <person name="Whyte L.G."/>
        </authorList>
    </citation>
    <scope>NUCLEOTIDE SEQUENCE [LARGE SCALE GENOMIC DNA]</scope>
    <source>
        <strain evidence="2 3">E6.1</strain>
    </source>
</reference>
<gene>
    <name evidence="2" type="ORF">EAH76_19320</name>
</gene>
<name>A0A502FHW6_9SPHN</name>
<feature type="transmembrane region" description="Helical" evidence="1">
    <location>
        <begin position="42"/>
        <end position="62"/>
    </location>
</feature>
<evidence type="ECO:0000256" key="1">
    <source>
        <dbReference type="SAM" id="Phobius"/>
    </source>
</evidence>
<keyword evidence="3" id="KW-1185">Reference proteome</keyword>
<keyword evidence="1" id="KW-0472">Membrane</keyword>
<evidence type="ECO:0000313" key="3">
    <source>
        <dbReference type="Proteomes" id="UP000319931"/>
    </source>
</evidence>
<dbReference type="EMBL" id="RCZC01000008">
    <property type="protein sequence ID" value="TPG48984.1"/>
    <property type="molecule type" value="Genomic_DNA"/>
</dbReference>
<keyword evidence="1" id="KW-0812">Transmembrane</keyword>
<keyword evidence="1" id="KW-1133">Transmembrane helix</keyword>
<dbReference type="AlphaFoldDB" id="A0A502FHW6"/>
<accession>A0A502FHW6</accession>
<sequence length="64" mass="6660">MSAVKTLALVAGVLILAFGLLFAGQGAGLILWPASSFMLKQGSWVLYGAIVGLAGAGLIWWARR</sequence>
<comment type="caution">
    <text evidence="2">The sequence shown here is derived from an EMBL/GenBank/DDBJ whole genome shotgun (WGS) entry which is preliminary data.</text>
</comment>
<dbReference type="Proteomes" id="UP000319931">
    <property type="component" value="Unassembled WGS sequence"/>
</dbReference>
<organism evidence="2 3">
    <name type="scientific">Sphingomonas glacialis</name>
    <dbReference type="NCBI Taxonomy" id="658225"/>
    <lineage>
        <taxon>Bacteria</taxon>
        <taxon>Pseudomonadati</taxon>
        <taxon>Pseudomonadota</taxon>
        <taxon>Alphaproteobacteria</taxon>
        <taxon>Sphingomonadales</taxon>
        <taxon>Sphingomonadaceae</taxon>
        <taxon>Sphingomonas</taxon>
    </lineage>
</organism>
<dbReference type="RefSeq" id="WP_140851930.1">
    <property type="nucleotide sequence ID" value="NZ_RCZC01000008.1"/>
</dbReference>
<evidence type="ECO:0000313" key="2">
    <source>
        <dbReference type="EMBL" id="TPG48984.1"/>
    </source>
</evidence>
<protein>
    <submittedName>
        <fullName evidence="2">Uncharacterized protein</fullName>
    </submittedName>
</protein>